<dbReference type="RefSeq" id="XP_030982711.1">
    <property type="nucleotide sequence ID" value="XM_031126647.1"/>
</dbReference>
<proteinExistence type="predicted"/>
<reference evidence="3" key="2">
    <citation type="submission" date="2019-10" db="EMBL/GenBank/DDBJ databases">
        <authorList>
            <consortium name="NCBI Genome Project"/>
        </authorList>
    </citation>
    <scope>NUCLEOTIDE SEQUENCE</scope>
    <source>
        <strain evidence="3">NI907</strain>
    </source>
</reference>
<dbReference type="AlphaFoldDB" id="A0A6P8B646"/>
<gene>
    <name evidence="3" type="ORF">PgNI_06626</name>
</gene>
<feature type="chain" id="PRO_5027626426" evidence="1">
    <location>
        <begin position="23"/>
        <end position="75"/>
    </location>
</feature>
<protein>
    <submittedName>
        <fullName evidence="3">Uncharacterized protein</fullName>
    </submittedName>
</protein>
<accession>A0A6P8B646</accession>
<dbReference type="GeneID" id="41961556"/>
<dbReference type="KEGG" id="pgri:PgNI_06626"/>
<name>A0A6P8B646_PYRGI</name>
<organism evidence="2 3">
    <name type="scientific">Pyricularia grisea</name>
    <name type="common">Crabgrass-specific blast fungus</name>
    <name type="synonym">Magnaporthe grisea</name>
    <dbReference type="NCBI Taxonomy" id="148305"/>
    <lineage>
        <taxon>Eukaryota</taxon>
        <taxon>Fungi</taxon>
        <taxon>Dikarya</taxon>
        <taxon>Ascomycota</taxon>
        <taxon>Pezizomycotina</taxon>
        <taxon>Sordariomycetes</taxon>
        <taxon>Sordariomycetidae</taxon>
        <taxon>Magnaporthales</taxon>
        <taxon>Pyriculariaceae</taxon>
        <taxon>Pyricularia</taxon>
    </lineage>
</organism>
<reference evidence="3" key="3">
    <citation type="submission" date="2025-08" db="UniProtKB">
        <authorList>
            <consortium name="RefSeq"/>
        </authorList>
    </citation>
    <scope>IDENTIFICATION</scope>
    <source>
        <strain evidence="3">NI907</strain>
    </source>
</reference>
<evidence type="ECO:0000256" key="1">
    <source>
        <dbReference type="SAM" id="SignalP"/>
    </source>
</evidence>
<evidence type="ECO:0000313" key="3">
    <source>
        <dbReference type="RefSeq" id="XP_030982711.1"/>
    </source>
</evidence>
<reference evidence="2 3" key="1">
    <citation type="journal article" date="2019" name="Mol. Biol. Evol.">
        <title>Blast fungal genomes show frequent chromosomal changes, gene gains and losses, and effector gene turnover.</title>
        <authorList>
            <person name="Gomez Luciano L.B."/>
            <person name="Jason Tsai I."/>
            <person name="Chuma I."/>
            <person name="Tosa Y."/>
            <person name="Chen Y.H."/>
            <person name="Li J.Y."/>
            <person name="Li M.Y."/>
            <person name="Jade Lu M.Y."/>
            <person name="Nakayashiki H."/>
            <person name="Li W.H."/>
        </authorList>
    </citation>
    <scope>NUCLEOTIDE SEQUENCE [LARGE SCALE GENOMIC DNA]</scope>
    <source>
        <strain evidence="2 3">NI907</strain>
    </source>
</reference>
<evidence type="ECO:0000313" key="2">
    <source>
        <dbReference type="Proteomes" id="UP000515153"/>
    </source>
</evidence>
<keyword evidence="1" id="KW-0732">Signal</keyword>
<dbReference type="Proteomes" id="UP000515153">
    <property type="component" value="Chromosome I"/>
</dbReference>
<sequence length="75" mass="8270">MKFFQLLFVTLLTNVFTAAAQANNGDDDCATQQEHCVAKCKAEGKGLPKIAVIIRTGQDRKPLPAPVKRKQDRDV</sequence>
<feature type="signal peptide" evidence="1">
    <location>
        <begin position="1"/>
        <end position="22"/>
    </location>
</feature>
<keyword evidence="2" id="KW-1185">Reference proteome</keyword>